<accession>A0AAE3R862</accession>
<dbReference type="PANTHER" id="PTHR31988:SF19">
    <property type="entry name" value="9-O-ACETYL-N-ACETYLNEURAMINIC ACID DEACETYLASE-RELATED"/>
    <property type="match status" value="1"/>
</dbReference>
<evidence type="ECO:0000259" key="2">
    <source>
        <dbReference type="Pfam" id="PF03629"/>
    </source>
</evidence>
<comment type="caution">
    <text evidence="3">The sequence shown here is derived from an EMBL/GenBank/DDBJ whole genome shotgun (WGS) entry which is preliminary data.</text>
</comment>
<dbReference type="InterPro" id="IPR052940">
    <property type="entry name" value="Carb_Esterase_6"/>
</dbReference>
<dbReference type="GO" id="GO:0016788">
    <property type="term" value="F:hydrolase activity, acting on ester bonds"/>
    <property type="evidence" value="ECO:0007669"/>
    <property type="project" value="UniProtKB-ARBA"/>
</dbReference>
<sequence>MKKLYILLFLIIIAVAFFGGMITQKHYGLGNLLKKANPTYIPQEKREAIAPEHRGKLSIFILAGQSNMEGDGNVEDYTPVNTDGRVYMFNENYLWLPGKEPVRNRIGPSIAFAKQIIDYDKNSYVGIINVARGGTNIGQWQKSYDEQSLYQIMLKRALASSSQGEIKGLLFFQGENDAEGDSTDHYNDWDVYFEKFVKDIRHDLHNEDLPVIFAQIGKGEDKLWKKVKNRQDSVNIKNVAMIKTDDLDFIENNVHFTTKGYVEIGKRFGDKFIEEVMSPSKNIKSIEQK</sequence>
<reference evidence="3" key="1">
    <citation type="submission" date="2023-05" db="EMBL/GenBank/DDBJ databases">
        <authorList>
            <person name="Zhang X."/>
        </authorList>
    </citation>
    <scope>NUCLEOTIDE SEQUENCE</scope>
    <source>
        <strain evidence="3">BD1B2-1</strain>
    </source>
</reference>
<dbReference type="Pfam" id="PF03629">
    <property type="entry name" value="SASA"/>
    <property type="match status" value="1"/>
</dbReference>
<dbReference type="Gene3D" id="3.40.50.1110">
    <property type="entry name" value="SGNH hydrolase"/>
    <property type="match status" value="1"/>
</dbReference>
<dbReference type="RefSeq" id="WP_314513978.1">
    <property type="nucleotide sequence ID" value="NZ_JASJOU010000008.1"/>
</dbReference>
<dbReference type="EMBL" id="JASJOU010000008">
    <property type="protein sequence ID" value="MDJ1503352.1"/>
    <property type="molecule type" value="Genomic_DNA"/>
</dbReference>
<gene>
    <name evidence="3" type="ORF">QNI22_21970</name>
</gene>
<dbReference type="SUPFAM" id="SSF52266">
    <property type="entry name" value="SGNH hydrolase"/>
    <property type="match status" value="1"/>
</dbReference>
<dbReference type="AlphaFoldDB" id="A0AAE3R862"/>
<evidence type="ECO:0000313" key="4">
    <source>
        <dbReference type="Proteomes" id="UP001232063"/>
    </source>
</evidence>
<keyword evidence="1" id="KW-0378">Hydrolase</keyword>
<dbReference type="InterPro" id="IPR036514">
    <property type="entry name" value="SGNH_hydro_sf"/>
</dbReference>
<organism evidence="3 4">
    <name type="scientific">Xanthocytophaga agilis</name>
    <dbReference type="NCBI Taxonomy" id="3048010"/>
    <lineage>
        <taxon>Bacteria</taxon>
        <taxon>Pseudomonadati</taxon>
        <taxon>Bacteroidota</taxon>
        <taxon>Cytophagia</taxon>
        <taxon>Cytophagales</taxon>
        <taxon>Rhodocytophagaceae</taxon>
        <taxon>Xanthocytophaga</taxon>
    </lineage>
</organism>
<feature type="domain" description="Sialate O-acetylesterase" evidence="2">
    <location>
        <begin position="57"/>
        <end position="273"/>
    </location>
</feature>
<evidence type="ECO:0000256" key="1">
    <source>
        <dbReference type="ARBA" id="ARBA00022801"/>
    </source>
</evidence>
<proteinExistence type="predicted"/>
<keyword evidence="4" id="KW-1185">Reference proteome</keyword>
<dbReference type="PANTHER" id="PTHR31988">
    <property type="entry name" value="ESTERASE, PUTATIVE (DUF303)-RELATED"/>
    <property type="match status" value="1"/>
</dbReference>
<name>A0AAE3R862_9BACT</name>
<evidence type="ECO:0000313" key="3">
    <source>
        <dbReference type="EMBL" id="MDJ1503352.1"/>
    </source>
</evidence>
<dbReference type="InterPro" id="IPR005181">
    <property type="entry name" value="SASA"/>
</dbReference>
<protein>
    <submittedName>
        <fullName evidence="3">Sialate O-acetylesterase</fullName>
    </submittedName>
</protein>
<dbReference type="Proteomes" id="UP001232063">
    <property type="component" value="Unassembled WGS sequence"/>
</dbReference>